<dbReference type="InterPro" id="IPR004360">
    <property type="entry name" value="Glyas_Fos-R_dOase_dom"/>
</dbReference>
<feature type="domain" description="VOC" evidence="1">
    <location>
        <begin position="170"/>
        <end position="284"/>
    </location>
</feature>
<accession>A0A4R3KV20</accession>
<dbReference type="PANTHER" id="PTHR43279:SF1">
    <property type="entry name" value="CATECHOL-2,3-DIOXYGENASE"/>
    <property type="match status" value="1"/>
</dbReference>
<dbReference type="InterPro" id="IPR037523">
    <property type="entry name" value="VOC_core"/>
</dbReference>
<dbReference type="OrthoDB" id="9792626at2"/>
<dbReference type="RefSeq" id="WP_132027433.1">
    <property type="nucleotide sequence ID" value="NZ_CP068564.1"/>
</dbReference>
<keyword evidence="2" id="KW-0560">Oxidoreductase</keyword>
<gene>
    <name evidence="2" type="ORF">EDD65_10627</name>
</gene>
<dbReference type="SUPFAM" id="SSF54593">
    <property type="entry name" value="Glyoxalase/Bleomycin resistance protein/Dihydroxybiphenyl dioxygenase"/>
    <property type="match status" value="2"/>
</dbReference>
<keyword evidence="2" id="KW-0223">Dioxygenase</keyword>
<evidence type="ECO:0000259" key="1">
    <source>
        <dbReference type="PROSITE" id="PS51819"/>
    </source>
</evidence>
<proteinExistence type="predicted"/>
<dbReference type="AlphaFoldDB" id="A0A4R3KV20"/>
<protein>
    <submittedName>
        <fullName evidence="2">Catechol 2,3-dioxygenase</fullName>
    </submittedName>
</protein>
<organism evidence="2 3">
    <name type="scientific">Keratinibaculum paraultunense</name>
    <dbReference type="NCBI Taxonomy" id="1278232"/>
    <lineage>
        <taxon>Bacteria</taxon>
        <taxon>Bacillati</taxon>
        <taxon>Bacillota</taxon>
        <taxon>Tissierellia</taxon>
        <taxon>Tissierellales</taxon>
        <taxon>Tepidimicrobiaceae</taxon>
        <taxon>Keratinibaculum</taxon>
    </lineage>
</organism>
<dbReference type="Pfam" id="PF00903">
    <property type="entry name" value="Glyoxalase"/>
    <property type="match status" value="2"/>
</dbReference>
<keyword evidence="3" id="KW-1185">Reference proteome</keyword>
<dbReference type="InterPro" id="IPR029068">
    <property type="entry name" value="Glyas_Bleomycin-R_OHBP_Dase"/>
</dbReference>
<dbReference type="Gene3D" id="3.10.180.10">
    <property type="entry name" value="2,3-Dihydroxybiphenyl 1,2-Dioxygenase, domain 1"/>
    <property type="match status" value="2"/>
</dbReference>
<dbReference type="GO" id="GO:0051213">
    <property type="term" value="F:dioxygenase activity"/>
    <property type="evidence" value="ECO:0007669"/>
    <property type="project" value="UniProtKB-KW"/>
</dbReference>
<evidence type="ECO:0000313" key="2">
    <source>
        <dbReference type="EMBL" id="TCS89361.1"/>
    </source>
</evidence>
<dbReference type="EMBL" id="SMAE01000006">
    <property type="protein sequence ID" value="TCS89361.1"/>
    <property type="molecule type" value="Genomic_DNA"/>
</dbReference>
<name>A0A4R3KV20_9FIRM</name>
<dbReference type="PANTHER" id="PTHR43279">
    <property type="entry name" value="CATECHOL-2,3-DIOXYGENASE"/>
    <property type="match status" value="1"/>
</dbReference>
<feature type="domain" description="VOC" evidence="1">
    <location>
        <begin position="11"/>
        <end position="128"/>
    </location>
</feature>
<reference evidence="2 3" key="1">
    <citation type="submission" date="2019-03" db="EMBL/GenBank/DDBJ databases">
        <title>Genomic Encyclopedia of Type Strains, Phase IV (KMG-IV): sequencing the most valuable type-strain genomes for metagenomic binning, comparative biology and taxonomic classification.</title>
        <authorList>
            <person name="Goeker M."/>
        </authorList>
    </citation>
    <scope>NUCLEOTIDE SEQUENCE [LARGE SCALE GENOMIC DNA]</scope>
    <source>
        <strain evidence="2 3">DSM 26752</strain>
    </source>
</reference>
<sequence length="284" mass="32501">MSRFHKSPNIYVNQIALKVNNLDASIEFYEKIIGFRTIDRIKKKATLSVDGITPIIILEQPENIKPKQLRRTGLYHFAILLPSRKDLGVFLNHIKDVGYPLMGASHHGVSEAIYLQDIDDNGIEVYADTPINKWKWENDTLEMYTIRLDLDSLMEEGKGEKWQGIPKNTIIGHIHLHVSNLEESEKFYIDGLGFQVVTRIPGQATFISTGGYHHHIAFNIWNGKGIPSPDENSVGMKYFEIKFPNEDSRDKTIDNLKNLGYEIKNEYKTIVTLDPSNNKIHLVL</sequence>
<dbReference type="Proteomes" id="UP000294567">
    <property type="component" value="Unassembled WGS sequence"/>
</dbReference>
<dbReference type="PROSITE" id="PS51819">
    <property type="entry name" value="VOC"/>
    <property type="match status" value="2"/>
</dbReference>
<evidence type="ECO:0000313" key="3">
    <source>
        <dbReference type="Proteomes" id="UP000294567"/>
    </source>
</evidence>
<dbReference type="CDD" id="cd16359">
    <property type="entry name" value="VOC_BsCatE_like_C"/>
    <property type="match status" value="1"/>
</dbReference>
<comment type="caution">
    <text evidence="2">The sequence shown here is derived from an EMBL/GenBank/DDBJ whole genome shotgun (WGS) entry which is preliminary data.</text>
</comment>